<comment type="caution">
    <text evidence="4">The sequence shown here is derived from an EMBL/GenBank/DDBJ whole genome shotgun (WGS) entry which is preliminary data.</text>
</comment>
<dbReference type="OrthoDB" id="539780at2759"/>
<dbReference type="SMART" id="SM00198">
    <property type="entry name" value="SCP"/>
    <property type="match status" value="1"/>
</dbReference>
<keyword evidence="5" id="KW-1185">Reference proteome</keyword>
<feature type="domain" description="SCP" evidence="3">
    <location>
        <begin position="291"/>
        <end position="428"/>
    </location>
</feature>
<dbReference type="Pfam" id="PF00188">
    <property type="entry name" value="CAP"/>
    <property type="match status" value="1"/>
</dbReference>
<feature type="chain" id="PRO_5032874960" description="SCP domain-containing protein" evidence="2">
    <location>
        <begin position="33"/>
        <end position="454"/>
    </location>
</feature>
<dbReference type="PROSITE" id="PS01010">
    <property type="entry name" value="CRISP_2"/>
    <property type="match status" value="1"/>
</dbReference>
<evidence type="ECO:0000313" key="4">
    <source>
        <dbReference type="EMBL" id="KAG2431310.1"/>
    </source>
</evidence>
<proteinExistence type="predicted"/>
<dbReference type="InterPro" id="IPR001283">
    <property type="entry name" value="CRISP-related"/>
</dbReference>
<keyword evidence="2" id="KW-0732">Signal</keyword>
<dbReference type="PROSITE" id="PS01009">
    <property type="entry name" value="CRISP_1"/>
    <property type="match status" value="1"/>
</dbReference>
<feature type="region of interest" description="Disordered" evidence="1">
    <location>
        <begin position="71"/>
        <end position="290"/>
    </location>
</feature>
<accession>A0A835T2K5</accession>
<dbReference type="InterPro" id="IPR014044">
    <property type="entry name" value="CAP_dom"/>
</dbReference>
<sequence>MSPAMPKTTRPAHLRPILGLFVLMLASVLPLAAPTQQTEGAHLLRGLGGRAGGRQTGARRLLDLLGAVAPPREPDQAAASPSPVATTRAGSWDDAWDPVIANQVSPRPKTGSGKTAPPPALPPASEAQQQDTLPPSAPVQEQASPPPPRPTQAILRLARMPRPPPGPPAPPAPPAPPSPPAPPPAPPSPPSPPAPPPAPPSPPTPRKPPMPVRRPFSGNVERGEVNPSSSGGPAPSTSSGTDGSDSSSPPPPRASPPPPRPPPPRPPPPRSPPPPPPGSPDGPSASNNPLIDPALILEAHNWLRRATGVAPLVWDADLAASAQAWSNQCVFEHSRSGYGENLALGGFRTAADMARGVALWTGEVCEYDWTKPGFSMDTGHFTQVVWRNTQRVGCGFRPCEAGIAGYGSRSAGAGVLVCHYDPPGNYLSSSQFTNNVLRPNPMPSCDKRGSIGRR</sequence>
<feature type="compositionally biased region" description="Pro residues" evidence="1">
    <location>
        <begin position="248"/>
        <end position="280"/>
    </location>
</feature>
<dbReference type="SUPFAM" id="SSF55797">
    <property type="entry name" value="PR-1-like"/>
    <property type="match status" value="1"/>
</dbReference>
<feature type="signal peptide" evidence="2">
    <location>
        <begin position="1"/>
        <end position="32"/>
    </location>
</feature>
<evidence type="ECO:0000256" key="1">
    <source>
        <dbReference type="SAM" id="MobiDB-lite"/>
    </source>
</evidence>
<protein>
    <recommendedName>
        <fullName evidence="3">SCP domain-containing protein</fullName>
    </recommendedName>
</protein>
<dbReference type="InterPro" id="IPR018244">
    <property type="entry name" value="Allrgn_V5/Tpx1_CS"/>
</dbReference>
<evidence type="ECO:0000259" key="3">
    <source>
        <dbReference type="SMART" id="SM00198"/>
    </source>
</evidence>
<organism evidence="4 5">
    <name type="scientific">Chlamydomonas schloesseri</name>
    <dbReference type="NCBI Taxonomy" id="2026947"/>
    <lineage>
        <taxon>Eukaryota</taxon>
        <taxon>Viridiplantae</taxon>
        <taxon>Chlorophyta</taxon>
        <taxon>core chlorophytes</taxon>
        <taxon>Chlorophyceae</taxon>
        <taxon>CS clade</taxon>
        <taxon>Chlamydomonadales</taxon>
        <taxon>Chlamydomonadaceae</taxon>
        <taxon>Chlamydomonas</taxon>
    </lineage>
</organism>
<name>A0A835T2K5_9CHLO</name>
<evidence type="ECO:0000313" key="5">
    <source>
        <dbReference type="Proteomes" id="UP000613740"/>
    </source>
</evidence>
<dbReference type="Proteomes" id="UP000613740">
    <property type="component" value="Unassembled WGS sequence"/>
</dbReference>
<dbReference type="EMBL" id="JAEHOD010000074">
    <property type="protein sequence ID" value="KAG2431310.1"/>
    <property type="molecule type" value="Genomic_DNA"/>
</dbReference>
<dbReference type="PRINTS" id="PR00837">
    <property type="entry name" value="V5TPXLIKE"/>
</dbReference>
<dbReference type="GO" id="GO:0005576">
    <property type="term" value="C:extracellular region"/>
    <property type="evidence" value="ECO:0007669"/>
    <property type="project" value="InterPro"/>
</dbReference>
<reference evidence="4" key="1">
    <citation type="journal article" date="2020" name="bioRxiv">
        <title>Comparative genomics of Chlamydomonas.</title>
        <authorList>
            <person name="Craig R.J."/>
            <person name="Hasan A.R."/>
            <person name="Ness R.W."/>
            <person name="Keightley P.D."/>
        </authorList>
    </citation>
    <scope>NUCLEOTIDE SEQUENCE</scope>
    <source>
        <strain evidence="4">CCAP 11/173</strain>
    </source>
</reference>
<evidence type="ECO:0000256" key="2">
    <source>
        <dbReference type="SAM" id="SignalP"/>
    </source>
</evidence>
<feature type="compositionally biased region" description="Low complexity" evidence="1">
    <location>
        <begin position="227"/>
        <end position="247"/>
    </location>
</feature>
<dbReference type="InterPro" id="IPR035940">
    <property type="entry name" value="CAP_sf"/>
</dbReference>
<dbReference type="PANTHER" id="PTHR10334">
    <property type="entry name" value="CYSTEINE-RICH SECRETORY PROTEIN-RELATED"/>
    <property type="match status" value="1"/>
</dbReference>
<gene>
    <name evidence="4" type="ORF">HYH02_013441</name>
</gene>
<dbReference type="Gene3D" id="3.40.33.10">
    <property type="entry name" value="CAP"/>
    <property type="match status" value="1"/>
</dbReference>
<feature type="compositionally biased region" description="Pro residues" evidence="1">
    <location>
        <begin position="161"/>
        <end position="212"/>
    </location>
</feature>
<feature type="compositionally biased region" description="Polar residues" evidence="1">
    <location>
        <begin position="126"/>
        <end position="143"/>
    </location>
</feature>
<dbReference type="AlphaFoldDB" id="A0A835T2K5"/>